<evidence type="ECO:0000256" key="1">
    <source>
        <dbReference type="SAM" id="MobiDB-lite"/>
    </source>
</evidence>
<dbReference type="STRING" id="1618436.UV59_C0053G0015"/>
<feature type="compositionally biased region" description="Polar residues" evidence="1">
    <location>
        <begin position="177"/>
        <end position="190"/>
    </location>
</feature>
<organism evidence="2 3">
    <name type="scientific">Candidatus Gottesmanbacteria bacterium GW2011_GWA1_43_11</name>
    <dbReference type="NCBI Taxonomy" id="1618436"/>
    <lineage>
        <taxon>Bacteria</taxon>
        <taxon>Candidatus Gottesmaniibacteriota</taxon>
    </lineage>
</organism>
<dbReference type="AlphaFoldDB" id="A0A0G1F7J7"/>
<protein>
    <submittedName>
        <fullName evidence="2">Uncharacterized protein</fullName>
    </submittedName>
</protein>
<evidence type="ECO:0000313" key="2">
    <source>
        <dbReference type="EMBL" id="KKS82823.1"/>
    </source>
</evidence>
<sequence>MTIGYEEKKQTEISERQKMKVEIDQSGKLEQLDTLTVIGFANGKTDAVVLSVSTKRSLIAHLRKSLIPQKDILPVLFGVVIFMLIESLAKNIVVVIDEEYTGKDQVVRETLEKLLRNKFGTKWTRSIRFRRIGKPSPAHKLVWRLHRQKYKKGLRKLPAKEILKYFSTKKAGPLPSSPSALTQGVRRSST</sequence>
<gene>
    <name evidence="2" type="ORF">UV59_C0053G0015</name>
</gene>
<reference evidence="2 3" key="1">
    <citation type="journal article" date="2015" name="Nature">
        <title>rRNA introns, odd ribosomes, and small enigmatic genomes across a large radiation of phyla.</title>
        <authorList>
            <person name="Brown C.T."/>
            <person name="Hug L.A."/>
            <person name="Thomas B.C."/>
            <person name="Sharon I."/>
            <person name="Castelle C.J."/>
            <person name="Singh A."/>
            <person name="Wilkins M.J."/>
            <person name="Williams K.H."/>
            <person name="Banfield J.F."/>
        </authorList>
    </citation>
    <scope>NUCLEOTIDE SEQUENCE [LARGE SCALE GENOMIC DNA]</scope>
</reference>
<accession>A0A0G1F7J7</accession>
<evidence type="ECO:0000313" key="3">
    <source>
        <dbReference type="Proteomes" id="UP000034543"/>
    </source>
</evidence>
<feature type="region of interest" description="Disordered" evidence="1">
    <location>
        <begin position="169"/>
        <end position="190"/>
    </location>
</feature>
<dbReference type="Proteomes" id="UP000034543">
    <property type="component" value="Unassembled WGS sequence"/>
</dbReference>
<proteinExistence type="predicted"/>
<dbReference type="EMBL" id="LCFB01000053">
    <property type="protein sequence ID" value="KKS82823.1"/>
    <property type="molecule type" value="Genomic_DNA"/>
</dbReference>
<name>A0A0G1F7J7_9BACT</name>
<comment type="caution">
    <text evidence="2">The sequence shown here is derived from an EMBL/GenBank/DDBJ whole genome shotgun (WGS) entry which is preliminary data.</text>
</comment>